<evidence type="ECO:0000256" key="1">
    <source>
        <dbReference type="ARBA" id="ARBA00022723"/>
    </source>
</evidence>
<reference evidence="8" key="1">
    <citation type="submission" date="2010-08" db="EMBL/GenBank/DDBJ databases">
        <authorList>
            <consortium name="Caenorhabditis japonica Sequencing Consortium"/>
            <person name="Wilson R.K."/>
        </authorList>
    </citation>
    <scope>NUCLEOTIDE SEQUENCE [LARGE SCALE GENOMIC DNA]</scope>
    <source>
        <strain evidence="8">DF5081</strain>
    </source>
</reference>
<feature type="transmembrane region" description="Helical" evidence="5">
    <location>
        <begin position="721"/>
        <end position="745"/>
    </location>
</feature>
<dbReference type="InterPro" id="IPR011011">
    <property type="entry name" value="Znf_FYVE_PHD"/>
</dbReference>
<reference evidence="7" key="2">
    <citation type="submission" date="2022-06" db="UniProtKB">
        <authorList>
            <consortium name="EnsemblMetazoa"/>
        </authorList>
    </citation>
    <scope>IDENTIFICATION</scope>
    <source>
        <strain evidence="7">DF5081</strain>
    </source>
</reference>
<feature type="transmembrane region" description="Helical" evidence="5">
    <location>
        <begin position="623"/>
        <end position="641"/>
    </location>
</feature>
<accession>A0A8R1DFT1</accession>
<dbReference type="PANTHER" id="PTHR13513:SF9">
    <property type="entry name" value="E3 UBIQUITIN-PROTEIN LIGASE UBR7-RELATED"/>
    <property type="match status" value="1"/>
</dbReference>
<evidence type="ECO:0000259" key="6">
    <source>
        <dbReference type="PROSITE" id="PS51157"/>
    </source>
</evidence>
<dbReference type="SUPFAM" id="SSF57903">
    <property type="entry name" value="FYVE/PHD zinc finger"/>
    <property type="match status" value="1"/>
</dbReference>
<feature type="transmembrane region" description="Helical" evidence="5">
    <location>
        <begin position="446"/>
        <end position="470"/>
    </location>
</feature>
<keyword evidence="5" id="KW-0812">Transmembrane</keyword>
<feature type="transmembrane region" description="Helical" evidence="5">
    <location>
        <begin position="591"/>
        <end position="611"/>
    </location>
</feature>
<dbReference type="Pfam" id="PF02207">
    <property type="entry name" value="zf-UBR"/>
    <property type="match status" value="1"/>
</dbReference>
<keyword evidence="5" id="KW-1133">Transmembrane helix</keyword>
<dbReference type="SMART" id="SM00396">
    <property type="entry name" value="ZnF_UBR1"/>
    <property type="match status" value="1"/>
</dbReference>
<keyword evidence="1" id="KW-0479">Metal-binding</keyword>
<sequence>MENQEEEVVQSVAVEEDSVTFEDIVKDMDEAEKQAELLFGAQDSTVCTYPEGYKPRQTVFTCLTCTPAPLLAGVCYGCSLHCHEGHDVVELYTKRKFRCDCGNSKFESKKCQLYEIKDAQNQYNMYNHNYNAKFCVCDIYYPEDSGDHEFLQCEICEDWYHNNHLNIKQVFLEEPTTNSEHGKELNSSIVCSSCVKNLPFVQQIPHGKERFCHFKLTSEQLKLSEESISVEIQKFRERLCKCTGCVSVYERANCDFLLDDEDDIGTFEMESKKKAEENKQNDNEEMRELVKEIGMEGAQRFYSGVNEFKRKLGDFMNKAGENGKAISEDDVKTFFSALNNDQMERKRHMAMKKDEISTKEQPSKFSIINFLFPISAAISVRSASAAYADFFAERVEFNSVVYSFQQLKDGIALLEDGVDPFVTKNMHFLPLTLHFFRHLLNTFPSLILPLFIFLDVATALMISQAAGTVWRRVKGDKEAQRIETLVFNLYAFNPITIVSTGILSMTVLQNFALASVFLFFVIGRPTICALIIGAWSSFTIYPAVLLSCLVFRSNGSSLKFISLILIAAGTAAIFLQLNVMLNGNNSNFIQSVYMSIINFSSIQPNVGLYWYFFVQIFDHFRSFYSISFFVLFFFIPIPVTLMMRRDAILHFTVIGLLTSVFFPYPTLNQVSVLLAILPLHEDYKKHFRYSLLIAGTFVSTIVLMPVMWHMWMVSGSGNANFFFGATIIYNVSLINLVMDMIFVYARRQIDLEYGYESKKNMKMDFAFY</sequence>
<proteinExistence type="predicted"/>
<evidence type="ECO:0000313" key="7">
    <source>
        <dbReference type="EnsemblMetazoa" id="CJA01182.1"/>
    </source>
</evidence>
<dbReference type="Pfam" id="PF06728">
    <property type="entry name" value="PIG-U"/>
    <property type="match status" value="1"/>
</dbReference>
<dbReference type="PANTHER" id="PTHR13513">
    <property type="entry name" value="E3 UBIQUITIN-PROTEIN LIGASE UBR7"/>
    <property type="match status" value="1"/>
</dbReference>
<dbReference type="GO" id="GO:0005737">
    <property type="term" value="C:cytoplasm"/>
    <property type="evidence" value="ECO:0007669"/>
    <property type="project" value="TreeGrafter"/>
</dbReference>
<feature type="domain" description="UBR-type" evidence="6">
    <location>
        <begin position="45"/>
        <end position="116"/>
    </location>
</feature>
<dbReference type="Gene3D" id="3.30.40.10">
    <property type="entry name" value="Zinc/RING finger domain, C3HC4 (zinc finger)"/>
    <property type="match status" value="1"/>
</dbReference>
<dbReference type="GO" id="GO:0061630">
    <property type="term" value="F:ubiquitin protein ligase activity"/>
    <property type="evidence" value="ECO:0007669"/>
    <property type="project" value="InterPro"/>
</dbReference>
<protein>
    <submittedName>
        <fullName evidence="7">UBR-type domain-containing protein</fullName>
    </submittedName>
</protein>
<keyword evidence="3" id="KW-0862">Zinc</keyword>
<dbReference type="Proteomes" id="UP000005237">
    <property type="component" value="Unassembled WGS sequence"/>
</dbReference>
<feature type="transmembrane region" description="Helical" evidence="5">
    <location>
        <begin position="529"/>
        <end position="551"/>
    </location>
</feature>
<evidence type="ECO:0000256" key="4">
    <source>
        <dbReference type="PROSITE-ProRule" id="PRU00508"/>
    </source>
</evidence>
<evidence type="ECO:0000256" key="3">
    <source>
        <dbReference type="ARBA" id="ARBA00022833"/>
    </source>
</evidence>
<dbReference type="CDD" id="cd15542">
    <property type="entry name" value="PHD_UBR7"/>
    <property type="match status" value="1"/>
</dbReference>
<keyword evidence="2" id="KW-0863">Zinc-finger</keyword>
<dbReference type="InterPro" id="IPR040204">
    <property type="entry name" value="UBR7"/>
</dbReference>
<organism evidence="7 8">
    <name type="scientific">Caenorhabditis japonica</name>
    <dbReference type="NCBI Taxonomy" id="281687"/>
    <lineage>
        <taxon>Eukaryota</taxon>
        <taxon>Metazoa</taxon>
        <taxon>Ecdysozoa</taxon>
        <taxon>Nematoda</taxon>
        <taxon>Chromadorea</taxon>
        <taxon>Rhabditida</taxon>
        <taxon>Rhabditina</taxon>
        <taxon>Rhabditomorpha</taxon>
        <taxon>Rhabditoidea</taxon>
        <taxon>Rhabditidae</taxon>
        <taxon>Peloderinae</taxon>
        <taxon>Caenorhabditis</taxon>
    </lineage>
</organism>
<dbReference type="CDD" id="cd19677">
    <property type="entry name" value="UBR-box_UBR7"/>
    <property type="match status" value="1"/>
</dbReference>
<feature type="transmembrane region" description="Helical" evidence="5">
    <location>
        <begin position="647"/>
        <end position="677"/>
    </location>
</feature>
<evidence type="ECO:0000256" key="2">
    <source>
        <dbReference type="ARBA" id="ARBA00022771"/>
    </source>
</evidence>
<dbReference type="InterPro" id="IPR003126">
    <property type="entry name" value="Znf_UBR"/>
</dbReference>
<evidence type="ECO:0000256" key="5">
    <source>
        <dbReference type="SAM" id="Phobius"/>
    </source>
</evidence>
<name>A0A8R1DFT1_CAEJA</name>
<dbReference type="EnsemblMetazoa" id="CJA01182.1">
    <property type="protein sequence ID" value="CJA01182.1"/>
    <property type="gene ID" value="WBGene00120386"/>
</dbReference>
<dbReference type="GO" id="GO:0008270">
    <property type="term" value="F:zinc ion binding"/>
    <property type="evidence" value="ECO:0007669"/>
    <property type="project" value="UniProtKB-KW"/>
</dbReference>
<keyword evidence="8" id="KW-1185">Reference proteome</keyword>
<keyword evidence="5" id="KW-0472">Membrane</keyword>
<feature type="zinc finger region" description="UBR-type" evidence="4">
    <location>
        <begin position="45"/>
        <end position="116"/>
    </location>
</feature>
<dbReference type="PROSITE" id="PS51157">
    <property type="entry name" value="ZF_UBR"/>
    <property type="match status" value="1"/>
</dbReference>
<feature type="transmembrane region" description="Helical" evidence="5">
    <location>
        <begin position="689"/>
        <end position="709"/>
    </location>
</feature>
<dbReference type="InterPro" id="IPR047506">
    <property type="entry name" value="UBR7-like_UBR-box"/>
</dbReference>
<dbReference type="InterPro" id="IPR013083">
    <property type="entry name" value="Znf_RING/FYVE/PHD"/>
</dbReference>
<evidence type="ECO:0000313" key="8">
    <source>
        <dbReference type="Proteomes" id="UP000005237"/>
    </source>
</evidence>
<dbReference type="AlphaFoldDB" id="A0A8R1DFT1"/>
<feature type="transmembrane region" description="Helical" evidence="5">
    <location>
        <begin position="490"/>
        <end position="523"/>
    </location>
</feature>
<feature type="transmembrane region" description="Helical" evidence="5">
    <location>
        <begin position="558"/>
        <end position="579"/>
    </location>
</feature>